<dbReference type="EMBL" id="CP093379">
    <property type="protein sequence ID" value="UNM96992.1"/>
    <property type="molecule type" value="Genomic_DNA"/>
</dbReference>
<protein>
    <recommendedName>
        <fullName evidence="1">[Ribosomal protein bS18]-alanine N-acetyltransferase</fullName>
        <ecNumber evidence="1">2.3.1.266</ecNumber>
    </recommendedName>
</protein>
<comment type="caution">
    <text evidence="1">Lacks conserved residue(s) required for the propagation of feature annotation.</text>
</comment>
<comment type="catalytic activity">
    <reaction evidence="1">
        <text>N-terminal L-alanyl-[ribosomal protein bS18] + acetyl-CoA = N-terminal N(alpha)-acetyl-L-alanyl-[ribosomal protein bS18] + CoA + H(+)</text>
        <dbReference type="Rhea" id="RHEA:43756"/>
        <dbReference type="Rhea" id="RHEA-COMP:10676"/>
        <dbReference type="Rhea" id="RHEA-COMP:10677"/>
        <dbReference type="ChEBI" id="CHEBI:15378"/>
        <dbReference type="ChEBI" id="CHEBI:57287"/>
        <dbReference type="ChEBI" id="CHEBI:57288"/>
        <dbReference type="ChEBI" id="CHEBI:64718"/>
        <dbReference type="ChEBI" id="CHEBI:83683"/>
        <dbReference type="EC" id="2.3.1.266"/>
    </reaction>
</comment>
<dbReference type="InterPro" id="IPR000182">
    <property type="entry name" value="GNAT_dom"/>
</dbReference>
<evidence type="ECO:0000313" key="4">
    <source>
        <dbReference type="Proteomes" id="UP000829542"/>
    </source>
</evidence>
<name>A0ABY3X6A5_9GAMM</name>
<dbReference type="Proteomes" id="UP000829542">
    <property type="component" value="Chromosome"/>
</dbReference>
<dbReference type="NCBIfam" id="TIGR01575">
    <property type="entry name" value="rimI"/>
    <property type="match status" value="1"/>
</dbReference>
<dbReference type="PANTHER" id="PTHR43617">
    <property type="entry name" value="L-AMINO ACID N-ACETYLTRANSFERASE"/>
    <property type="match status" value="1"/>
</dbReference>
<accession>A0ABY3X6A5</accession>
<sequence>MDIQQLLKIEEATLADLDEILEIEVRAYPVPWSRDQMMDVFNQKVIRLKLLMDGQLIGYAFVSIILDEGHLLHITVDPIHHGKRLGRYLLEEVLKLGDTHQLATIFLEVREGNTPARALYDRIGFNQVGVRKGYYPCKINGREDAIVMAYTVPSDTFNFQLS</sequence>
<reference evidence="3 4" key="1">
    <citation type="submission" date="2022-03" db="EMBL/GenBank/DDBJ databases">
        <title>Ignatzschineria rhizosphaerae HR5S32.</title>
        <authorList>
            <person name="Sun J.Q."/>
            <person name="Feng J.Y."/>
        </authorList>
    </citation>
    <scope>NUCLEOTIDE SEQUENCE [LARGE SCALE GENOMIC DNA]</scope>
    <source>
        <strain evidence="3 4">HR5S32</strain>
    </source>
</reference>
<dbReference type="PROSITE" id="PS51186">
    <property type="entry name" value="GNAT"/>
    <property type="match status" value="1"/>
</dbReference>
<evidence type="ECO:0000256" key="1">
    <source>
        <dbReference type="HAMAP-Rule" id="MF_02210"/>
    </source>
</evidence>
<feature type="domain" description="N-acetyltransferase" evidence="2">
    <location>
        <begin position="7"/>
        <end position="153"/>
    </location>
</feature>
<dbReference type="EC" id="2.3.1.266" evidence="1"/>
<dbReference type="GO" id="GO:0005840">
    <property type="term" value="C:ribosome"/>
    <property type="evidence" value="ECO:0007669"/>
    <property type="project" value="UniProtKB-KW"/>
</dbReference>
<feature type="active site" description="Proton donor" evidence="1">
    <location>
        <position position="120"/>
    </location>
</feature>
<dbReference type="CDD" id="cd04301">
    <property type="entry name" value="NAT_SF"/>
    <property type="match status" value="1"/>
</dbReference>
<dbReference type="InterPro" id="IPR043690">
    <property type="entry name" value="RimI"/>
</dbReference>
<feature type="active site" description="Proton acceptor" evidence="1">
    <location>
        <position position="108"/>
    </location>
</feature>
<keyword evidence="4" id="KW-1185">Reference proteome</keyword>
<feature type="binding site" evidence="1">
    <location>
        <position position="113"/>
    </location>
    <ligand>
        <name>acetyl-CoA</name>
        <dbReference type="ChEBI" id="CHEBI:57288"/>
    </ligand>
</feature>
<keyword evidence="3" id="KW-0687">Ribonucleoprotein</keyword>
<keyword evidence="1" id="KW-0963">Cytoplasm</keyword>
<dbReference type="Pfam" id="PF00583">
    <property type="entry name" value="Acetyltransf_1"/>
    <property type="match status" value="1"/>
</dbReference>
<dbReference type="HAMAP" id="MF_02210">
    <property type="entry name" value="RimI"/>
    <property type="match status" value="1"/>
</dbReference>
<evidence type="ECO:0000313" key="3">
    <source>
        <dbReference type="EMBL" id="UNM96992.1"/>
    </source>
</evidence>
<organism evidence="3 4">
    <name type="scientific">Ignatzschineria rhizosphaerae</name>
    <dbReference type="NCBI Taxonomy" id="2923279"/>
    <lineage>
        <taxon>Bacteria</taxon>
        <taxon>Pseudomonadati</taxon>
        <taxon>Pseudomonadota</taxon>
        <taxon>Gammaproteobacteria</taxon>
        <taxon>Cardiobacteriales</taxon>
        <taxon>Ignatzschineriaceae</taxon>
        <taxon>Ignatzschineria</taxon>
    </lineage>
</organism>
<keyword evidence="3" id="KW-0689">Ribosomal protein</keyword>
<proteinExistence type="inferred from homology"/>
<comment type="function">
    <text evidence="1">Acetylates the N-terminal alanine of ribosomal protein bS18.</text>
</comment>
<evidence type="ECO:0000259" key="2">
    <source>
        <dbReference type="PROSITE" id="PS51186"/>
    </source>
</evidence>
<dbReference type="InterPro" id="IPR050276">
    <property type="entry name" value="MshD_Acetyltransferase"/>
</dbReference>
<comment type="similarity">
    <text evidence="1">Belongs to the acetyltransferase family. RimI subfamily.</text>
</comment>
<gene>
    <name evidence="1 3" type="primary">rimI</name>
    <name evidence="3" type="ORF">MMG00_03830</name>
</gene>
<dbReference type="SUPFAM" id="SSF55729">
    <property type="entry name" value="Acyl-CoA N-acyltransferases (Nat)"/>
    <property type="match status" value="1"/>
</dbReference>
<dbReference type="GO" id="GO:0008999">
    <property type="term" value="F:protein-N-terminal-alanine acetyltransferase activity"/>
    <property type="evidence" value="ECO:0007669"/>
    <property type="project" value="UniProtKB-EC"/>
</dbReference>
<dbReference type="RefSeq" id="WP_242151663.1">
    <property type="nucleotide sequence ID" value="NZ_CP093379.1"/>
</dbReference>
<dbReference type="InterPro" id="IPR016181">
    <property type="entry name" value="Acyl_CoA_acyltransferase"/>
</dbReference>
<dbReference type="InterPro" id="IPR006464">
    <property type="entry name" value="AcTrfase_RimI/Ard1"/>
</dbReference>
<keyword evidence="1 3" id="KW-0808">Transferase</keyword>
<dbReference type="PANTHER" id="PTHR43617:SF35">
    <property type="entry name" value="[RIBOSOMAL PROTEIN BS18]-ALANINE N-ACETYLTRANSFERASE"/>
    <property type="match status" value="1"/>
</dbReference>
<comment type="subcellular location">
    <subcellularLocation>
        <location evidence="1">Cytoplasm</location>
    </subcellularLocation>
</comment>
<dbReference type="Gene3D" id="3.40.630.30">
    <property type="match status" value="1"/>
</dbReference>
<keyword evidence="1 3" id="KW-0012">Acyltransferase</keyword>